<dbReference type="EMBL" id="BAAADJ010000049">
    <property type="protein sequence ID" value="GAA0336893.1"/>
    <property type="molecule type" value="Genomic_DNA"/>
</dbReference>
<feature type="domain" description="PucR C-terminal helix-turn-helix" evidence="3">
    <location>
        <begin position="304"/>
        <end position="361"/>
    </location>
</feature>
<feature type="domain" description="CdaR GGDEF-like" evidence="4">
    <location>
        <begin position="144"/>
        <end position="258"/>
    </location>
</feature>
<gene>
    <name evidence="5" type="ORF">GCM10008967_29010</name>
</gene>
<dbReference type="RefSeq" id="WP_343800248.1">
    <property type="nucleotide sequence ID" value="NZ_BAAADJ010000049.1"/>
</dbReference>
<protein>
    <submittedName>
        <fullName evidence="5">Sugar diacid recognition domain-containing protein</fullName>
    </submittedName>
</protein>
<dbReference type="Gene3D" id="1.10.10.2840">
    <property type="entry name" value="PucR C-terminal helix-turn-helix domain"/>
    <property type="match status" value="1"/>
</dbReference>
<dbReference type="Proteomes" id="UP001500782">
    <property type="component" value="Unassembled WGS sequence"/>
</dbReference>
<dbReference type="InterPro" id="IPR042070">
    <property type="entry name" value="PucR_C-HTH_sf"/>
</dbReference>
<organism evidence="5 6">
    <name type="scientific">Bacillus carboniphilus</name>
    <dbReference type="NCBI Taxonomy" id="86663"/>
    <lineage>
        <taxon>Bacteria</taxon>
        <taxon>Bacillati</taxon>
        <taxon>Bacillota</taxon>
        <taxon>Bacilli</taxon>
        <taxon>Bacillales</taxon>
        <taxon>Bacillaceae</taxon>
        <taxon>Bacillus</taxon>
    </lineage>
</organism>
<keyword evidence="6" id="KW-1185">Reference proteome</keyword>
<comment type="caution">
    <text evidence="5">The sequence shown here is derived from an EMBL/GenBank/DDBJ whole genome shotgun (WGS) entry which is preliminary data.</text>
</comment>
<dbReference type="InterPro" id="IPR051448">
    <property type="entry name" value="CdaR-like_regulators"/>
</dbReference>
<evidence type="ECO:0000256" key="1">
    <source>
        <dbReference type="ARBA" id="ARBA00006754"/>
    </source>
</evidence>
<proteinExistence type="inferred from homology"/>
<accession>A0ABP3G600</accession>
<dbReference type="Pfam" id="PF13556">
    <property type="entry name" value="HTH_30"/>
    <property type="match status" value="1"/>
</dbReference>
<comment type="similarity">
    <text evidence="1">Belongs to the CdaR family.</text>
</comment>
<dbReference type="PANTHER" id="PTHR33744:SF16">
    <property type="entry name" value="CARBOHYDRATE DIACID REGULATOR"/>
    <property type="match status" value="1"/>
</dbReference>
<dbReference type="InterPro" id="IPR041522">
    <property type="entry name" value="CdaR_GGDEF"/>
</dbReference>
<evidence type="ECO:0000259" key="3">
    <source>
        <dbReference type="Pfam" id="PF13556"/>
    </source>
</evidence>
<evidence type="ECO:0000313" key="6">
    <source>
        <dbReference type="Proteomes" id="UP001500782"/>
    </source>
</evidence>
<evidence type="ECO:0000259" key="2">
    <source>
        <dbReference type="Pfam" id="PF05651"/>
    </source>
</evidence>
<evidence type="ECO:0000259" key="4">
    <source>
        <dbReference type="Pfam" id="PF17853"/>
    </source>
</evidence>
<dbReference type="InterPro" id="IPR008599">
    <property type="entry name" value="Diacid_rec"/>
</dbReference>
<dbReference type="Pfam" id="PF17853">
    <property type="entry name" value="GGDEF_2"/>
    <property type="match status" value="1"/>
</dbReference>
<sequence length="371" mass="43318">MLLNENLAQRIVEEVKKLMNEEVIVTDIEGIIRASTNPSRIGEFHEGAVLAIRDKQAIHMTEEKVKKLKGVRFGIVLPLMIHEKPLGVIGITGKPEVVAPYGQLLKRVTELFIQENSYREEQERLTRELELFVFDWLHADQWGEDLIERSSFFQVDMYSYHQVLVIKSADDPFQLTFSDIETIQKQWRSYEGALFIRWGQEKLLVFIPIETNSIKKQDVETLLNILSPYTKGRCIAGVGQKVDPKAILKSYNQAERAVLVATKRNGVVFEEELQFDILQYSLPEEAKREFIKRTILPIQNEEVLLRTLQAWFQNNLSNKEAARELHIHINTLHYRLRKIEEITSLDLNNIHHLVMLYVAYRFMYEDTKNSH</sequence>
<dbReference type="PANTHER" id="PTHR33744">
    <property type="entry name" value="CARBOHYDRATE DIACID REGULATOR"/>
    <property type="match status" value="1"/>
</dbReference>
<feature type="domain" description="Putative sugar diacid recognition" evidence="2">
    <location>
        <begin position="3"/>
        <end position="136"/>
    </location>
</feature>
<reference evidence="6" key="1">
    <citation type="journal article" date="2019" name="Int. J. Syst. Evol. Microbiol.">
        <title>The Global Catalogue of Microorganisms (GCM) 10K type strain sequencing project: providing services to taxonomists for standard genome sequencing and annotation.</title>
        <authorList>
            <consortium name="The Broad Institute Genomics Platform"/>
            <consortium name="The Broad Institute Genome Sequencing Center for Infectious Disease"/>
            <person name="Wu L."/>
            <person name="Ma J."/>
        </authorList>
    </citation>
    <scope>NUCLEOTIDE SEQUENCE [LARGE SCALE GENOMIC DNA]</scope>
    <source>
        <strain evidence="6">JCM 9731</strain>
    </source>
</reference>
<dbReference type="InterPro" id="IPR025736">
    <property type="entry name" value="PucR_C-HTH_dom"/>
</dbReference>
<evidence type="ECO:0000313" key="5">
    <source>
        <dbReference type="EMBL" id="GAA0336893.1"/>
    </source>
</evidence>
<name>A0ABP3G600_9BACI</name>
<dbReference type="Pfam" id="PF05651">
    <property type="entry name" value="Diacid_rec"/>
    <property type="match status" value="1"/>
</dbReference>